<protein>
    <recommendedName>
        <fullName evidence="3">Phosphodiesterase</fullName>
    </recommendedName>
</protein>
<organism evidence="1 2">
    <name type="scientific">Pseudomonas pohangensis</name>
    <dbReference type="NCBI Taxonomy" id="364197"/>
    <lineage>
        <taxon>Bacteria</taxon>
        <taxon>Pseudomonadati</taxon>
        <taxon>Pseudomonadota</taxon>
        <taxon>Gammaproteobacteria</taxon>
        <taxon>Pseudomonadales</taxon>
        <taxon>Pseudomonadaceae</taxon>
        <taxon>Pseudomonas</taxon>
    </lineage>
</organism>
<dbReference type="STRING" id="364197.SAMN05216296_2228"/>
<dbReference type="AlphaFoldDB" id="A0A1H2GED1"/>
<accession>A0A1H2GED1</accession>
<dbReference type="EMBL" id="LT629785">
    <property type="protein sequence ID" value="SDU17781.1"/>
    <property type="molecule type" value="Genomic_DNA"/>
</dbReference>
<name>A0A1H2GED1_9PSED</name>
<reference evidence="2" key="1">
    <citation type="submission" date="2016-10" db="EMBL/GenBank/DDBJ databases">
        <authorList>
            <person name="Varghese N."/>
            <person name="Submissions S."/>
        </authorList>
    </citation>
    <scope>NUCLEOTIDE SEQUENCE [LARGE SCALE GENOMIC DNA]</scope>
    <source>
        <strain evidence="2">DSM 17875</strain>
    </source>
</reference>
<sequence length="139" mass="15386">MAAHTTVSGSAPHWNLAACGAVKTGMQYTQTVAFRGFKMRPAVLLLLFLAASVNAENIIIPLGQQGSSTLQMPVNGTSRSSVLERFGLPDVEHPPVGSPRMTRWDYRDFSVYFENDRVITSVRNHQPRYPTSRPEQAQP</sequence>
<proteinExistence type="predicted"/>
<gene>
    <name evidence="1" type="ORF">SAMN05216296_2228</name>
</gene>
<evidence type="ECO:0000313" key="2">
    <source>
        <dbReference type="Proteomes" id="UP000243232"/>
    </source>
</evidence>
<keyword evidence="2" id="KW-1185">Reference proteome</keyword>
<evidence type="ECO:0008006" key="3">
    <source>
        <dbReference type="Google" id="ProtNLM"/>
    </source>
</evidence>
<dbReference type="Proteomes" id="UP000243232">
    <property type="component" value="Chromosome I"/>
</dbReference>
<evidence type="ECO:0000313" key="1">
    <source>
        <dbReference type="EMBL" id="SDU17781.1"/>
    </source>
</evidence>